<dbReference type="PANTHER" id="PTHR43433">
    <property type="entry name" value="HYDROLASE, ALPHA/BETA FOLD FAMILY PROTEIN"/>
    <property type="match status" value="1"/>
</dbReference>
<dbReference type="InterPro" id="IPR029058">
    <property type="entry name" value="AB_hydrolase_fold"/>
</dbReference>
<evidence type="ECO:0000313" key="3">
    <source>
        <dbReference type="EMBL" id="KCZ58119.1"/>
    </source>
</evidence>
<accession>A0A062UBR7</accession>
<dbReference type="PANTHER" id="PTHR43433:SF5">
    <property type="entry name" value="AB HYDROLASE-1 DOMAIN-CONTAINING PROTEIN"/>
    <property type="match status" value="1"/>
</dbReference>
<protein>
    <recommendedName>
        <fullName evidence="2">AB hydrolase-1 domain-containing protein</fullName>
    </recommendedName>
</protein>
<dbReference type="PATRIC" id="fig|1280947.3.peg.1910"/>
<keyword evidence="1" id="KW-0175">Coiled coil</keyword>
<dbReference type="eggNOG" id="COG2021">
    <property type="taxonomic scope" value="Bacteria"/>
</dbReference>
<sequence length="314" mass="33799">MTVLRIFLIAAVLLLLATLAVVLLALAETRQRIAALEAERSTAETRHGQIEYASWGKGPPVLVVHGAGGGVDQGRILAQAIGGDGYRWISVSRFGYLGSALPETPSTAAQAEAFADLLDTLGVGRVSILAMSGGVPPSLQFAAMYPERTDRMMLLSPAPFTPFSPEVEDRPIATWAYSALLGNDVIYWTLTKVARHQLEAAFDARADLREGLSDEEALFVRDLIDTFLPASRRLAGVNNEGAAVDPSATYNLEAIRAQVLIVHARDDRLNPFAVGSSLAARIPQSRFLPLDHGGHLLLGHHADLSREFDSLLAE</sequence>
<feature type="domain" description="AB hydrolase-1" evidence="2">
    <location>
        <begin position="59"/>
        <end position="298"/>
    </location>
</feature>
<dbReference type="STRING" id="1280947.HY30_16620"/>
<proteinExistence type="predicted"/>
<evidence type="ECO:0000313" key="4">
    <source>
        <dbReference type="Proteomes" id="UP000027190"/>
    </source>
</evidence>
<dbReference type="EMBL" id="AWFG01000024">
    <property type="protein sequence ID" value="KCZ58119.1"/>
    <property type="molecule type" value="Genomic_DNA"/>
</dbReference>
<dbReference type="SUPFAM" id="SSF53474">
    <property type="entry name" value="alpha/beta-Hydrolases"/>
    <property type="match status" value="1"/>
</dbReference>
<dbReference type="RefSeq" id="WP_034739586.1">
    <property type="nucleotide sequence ID" value="NZ_AWFG01000024.1"/>
</dbReference>
<dbReference type="AlphaFoldDB" id="A0A062UBR7"/>
<name>A0A062UBR7_9PROT</name>
<gene>
    <name evidence="3" type="ORF">HY30_16620</name>
</gene>
<dbReference type="OrthoDB" id="9804723at2"/>
<feature type="coiled-coil region" evidence="1">
    <location>
        <begin position="19"/>
        <end position="46"/>
    </location>
</feature>
<dbReference type="Pfam" id="PF00561">
    <property type="entry name" value="Abhydrolase_1"/>
    <property type="match status" value="1"/>
</dbReference>
<evidence type="ECO:0000259" key="2">
    <source>
        <dbReference type="Pfam" id="PF00561"/>
    </source>
</evidence>
<dbReference type="InterPro" id="IPR050471">
    <property type="entry name" value="AB_hydrolase"/>
</dbReference>
<organism evidence="3 4">
    <name type="scientific">Hyphomonas chukchiensis</name>
    <dbReference type="NCBI Taxonomy" id="1280947"/>
    <lineage>
        <taxon>Bacteria</taxon>
        <taxon>Pseudomonadati</taxon>
        <taxon>Pseudomonadota</taxon>
        <taxon>Alphaproteobacteria</taxon>
        <taxon>Hyphomonadales</taxon>
        <taxon>Hyphomonadaceae</taxon>
        <taxon>Hyphomonas</taxon>
    </lineage>
</organism>
<reference evidence="3 4" key="1">
    <citation type="journal article" date="2014" name="Antonie Van Leeuwenhoek">
        <title>Hyphomonas beringensis sp. nov. and Hyphomonas chukchiensis sp. nov., isolated from surface seawater of the Bering Sea and Chukchi Sea.</title>
        <authorList>
            <person name="Li C."/>
            <person name="Lai Q."/>
            <person name="Li G."/>
            <person name="Dong C."/>
            <person name="Wang J."/>
            <person name="Liao Y."/>
            <person name="Shao Z."/>
        </authorList>
    </citation>
    <scope>NUCLEOTIDE SEQUENCE [LARGE SCALE GENOMIC DNA]</scope>
    <source>
        <strain evidence="3 4">BH-BN04-4</strain>
    </source>
</reference>
<keyword evidence="4" id="KW-1185">Reference proteome</keyword>
<dbReference type="Gene3D" id="3.40.50.1820">
    <property type="entry name" value="alpha/beta hydrolase"/>
    <property type="match status" value="1"/>
</dbReference>
<dbReference type="Proteomes" id="UP000027190">
    <property type="component" value="Unassembled WGS sequence"/>
</dbReference>
<dbReference type="InterPro" id="IPR000073">
    <property type="entry name" value="AB_hydrolase_1"/>
</dbReference>
<evidence type="ECO:0000256" key="1">
    <source>
        <dbReference type="SAM" id="Coils"/>
    </source>
</evidence>
<comment type="caution">
    <text evidence="3">The sequence shown here is derived from an EMBL/GenBank/DDBJ whole genome shotgun (WGS) entry which is preliminary data.</text>
</comment>